<gene>
    <name evidence="2" type="ORF">H7685_01825</name>
    <name evidence="1" type="ORF">OC696_00830</name>
</gene>
<organism evidence="2">
    <name type="scientific">Candidatus Phytoplasma australasiaticum subsp. australasiaticum</name>
    <dbReference type="NCBI Taxonomy" id="2832407"/>
    <lineage>
        <taxon>Bacteria</taxon>
        <taxon>Bacillati</taxon>
        <taxon>Mycoplasmatota</taxon>
        <taxon>Mollicutes</taxon>
        <taxon>Acholeplasmatales</taxon>
        <taxon>Acholeplasmataceae</taxon>
        <taxon>Candidatus Phytoplasma</taxon>
        <taxon>16SrII (Peanut WB group)</taxon>
        <taxon>Candidatus Phytoplasma australasiaticum</taxon>
    </lineage>
</organism>
<reference evidence="1 3" key="2">
    <citation type="journal article" date="2023" name="Int. J. Syst. Evol. Microbiol.">
        <title>The observation of taxonomic boundaries for the 16SrII and 16SrXXV phytoplasmas using genome-based delimitation.</title>
        <authorList>
            <person name="Rodrigues Jardim B."/>
            <person name="Tran-Nguyen L.T.T."/>
            <person name="Gambley C."/>
            <person name="Al-Sadi A.M."/>
            <person name="Al-Subhi A.M."/>
            <person name="Foissac X."/>
            <person name="Salar P."/>
            <person name="Cai H."/>
            <person name="Yang J.Y."/>
            <person name="Davis R."/>
            <person name="Jones L."/>
            <person name="Rodoni B."/>
            <person name="Constable F.E."/>
        </authorList>
    </citation>
    <scope>NUCLEOTIDE SEQUENCE [LARGE SCALE GENOMIC DNA]</scope>
    <source>
        <strain evidence="1">BAWM-OMN-P26</strain>
    </source>
</reference>
<dbReference type="EMBL" id="CP060385">
    <property type="protein sequence ID" value="QOX89257.1"/>
    <property type="molecule type" value="Genomic_DNA"/>
</dbReference>
<dbReference type="RefSeq" id="WP_213680390.1">
    <property type="nucleotide sequence ID" value="NZ_JALQCT010000004.1"/>
</dbReference>
<accession>A0A7S7FZA9</accession>
<dbReference type="AlphaFoldDB" id="A0A7S7FZA9"/>
<evidence type="ECO:0000313" key="3">
    <source>
        <dbReference type="Proteomes" id="UP001170651"/>
    </source>
</evidence>
<protein>
    <recommendedName>
        <fullName evidence="4">Single-stranded DNA-binding protein</fullName>
    </recommendedName>
</protein>
<name>A0A7S7FZA9_9MOLU</name>
<proteinExistence type="predicted"/>
<dbReference type="EMBL" id="JAOSIW010000003">
    <property type="protein sequence ID" value="MDO8054416.1"/>
    <property type="molecule type" value="Genomic_DNA"/>
</dbReference>
<keyword evidence="3" id="KW-1185">Reference proteome</keyword>
<evidence type="ECO:0000313" key="2">
    <source>
        <dbReference type="EMBL" id="QOX89257.1"/>
    </source>
</evidence>
<evidence type="ECO:0008006" key="4">
    <source>
        <dbReference type="Google" id="ProtNLM"/>
    </source>
</evidence>
<dbReference type="Proteomes" id="UP001170651">
    <property type="component" value="Unassembled WGS sequence"/>
</dbReference>
<sequence length="111" mass="12926">MNFTKLSDKSIYNNYPINNLTCVVYARYNKDKNLAISKEWYTISPKIVINSDLKIFSELILVFEHIDNDNPEFFLQPGQKINIITGNLFINKNISKEQGILLIDKFIHVSE</sequence>
<reference evidence="2" key="1">
    <citation type="submission" date="2020-08" db="EMBL/GenBank/DDBJ databases">
        <title>Phytoplasma sp. strain PR08 associated with Phyllody Disease of Parthenium hysterophorus.</title>
        <authorList>
            <person name="Kirdat K."/>
            <person name="Tiwarekar B."/>
            <person name="Yadav A."/>
        </authorList>
    </citation>
    <scope>NUCLEOTIDE SEQUENCE [LARGE SCALE GENOMIC DNA]</scope>
    <source>
        <strain evidence="2">PR08</strain>
    </source>
</reference>
<evidence type="ECO:0000313" key="1">
    <source>
        <dbReference type="EMBL" id="MDO8054416.1"/>
    </source>
</evidence>